<feature type="region of interest" description="Disordered" evidence="1">
    <location>
        <begin position="57"/>
        <end position="94"/>
    </location>
</feature>
<reference evidence="2 3" key="1">
    <citation type="journal article" date="2019" name="Sci. Rep.">
        <title>Orb-weaving spider Araneus ventricosus genome elucidates the spidroin gene catalogue.</title>
        <authorList>
            <person name="Kono N."/>
            <person name="Nakamura H."/>
            <person name="Ohtoshi R."/>
            <person name="Moran D.A.P."/>
            <person name="Shinohara A."/>
            <person name="Yoshida Y."/>
            <person name="Fujiwara M."/>
            <person name="Mori M."/>
            <person name="Tomita M."/>
            <person name="Arakawa K."/>
        </authorList>
    </citation>
    <scope>NUCLEOTIDE SEQUENCE [LARGE SCALE GENOMIC DNA]</scope>
</reference>
<evidence type="ECO:0000313" key="3">
    <source>
        <dbReference type="Proteomes" id="UP000499080"/>
    </source>
</evidence>
<dbReference type="AlphaFoldDB" id="A0A4Y2MDY4"/>
<accession>A0A4Y2MDY4</accession>
<dbReference type="EMBL" id="BGPR01007232">
    <property type="protein sequence ID" value="GBN25355.1"/>
    <property type="molecule type" value="Genomic_DNA"/>
</dbReference>
<comment type="caution">
    <text evidence="2">The sequence shown here is derived from an EMBL/GenBank/DDBJ whole genome shotgun (WGS) entry which is preliminary data.</text>
</comment>
<evidence type="ECO:0000313" key="2">
    <source>
        <dbReference type="EMBL" id="GBN25355.1"/>
    </source>
</evidence>
<name>A0A4Y2MDY4_ARAVE</name>
<gene>
    <name evidence="2" type="ORF">AVEN_61545_1</name>
</gene>
<proteinExistence type="predicted"/>
<dbReference type="OrthoDB" id="6470831at2759"/>
<keyword evidence="3" id="KW-1185">Reference proteome</keyword>
<evidence type="ECO:0000256" key="1">
    <source>
        <dbReference type="SAM" id="MobiDB-lite"/>
    </source>
</evidence>
<organism evidence="2 3">
    <name type="scientific">Araneus ventricosus</name>
    <name type="common">Orbweaver spider</name>
    <name type="synonym">Epeira ventricosa</name>
    <dbReference type="NCBI Taxonomy" id="182803"/>
    <lineage>
        <taxon>Eukaryota</taxon>
        <taxon>Metazoa</taxon>
        <taxon>Ecdysozoa</taxon>
        <taxon>Arthropoda</taxon>
        <taxon>Chelicerata</taxon>
        <taxon>Arachnida</taxon>
        <taxon>Araneae</taxon>
        <taxon>Araneomorphae</taxon>
        <taxon>Entelegynae</taxon>
        <taxon>Araneoidea</taxon>
        <taxon>Araneidae</taxon>
        <taxon>Araneus</taxon>
    </lineage>
</organism>
<dbReference type="Proteomes" id="UP000499080">
    <property type="component" value="Unassembled WGS sequence"/>
</dbReference>
<feature type="compositionally biased region" description="Polar residues" evidence="1">
    <location>
        <begin position="57"/>
        <end position="73"/>
    </location>
</feature>
<protein>
    <submittedName>
        <fullName evidence="2">Uncharacterized protein</fullName>
    </submittedName>
</protein>
<sequence length="94" mass="11078">MQLQFIEDHTEATFPVNIDTRESERKKSKPQTFRVRQRHHSICVSQLAFPDEMAFTRASSHNPQNGSRFQNHFNFRGDFSNPTPKKNRIVELSF</sequence>